<organism evidence="9 10">
    <name type="scientific">Acinetobacter proteolyticus</name>
    <dbReference type="NCBI Taxonomy" id="1776741"/>
    <lineage>
        <taxon>Bacteria</taxon>
        <taxon>Pseudomonadati</taxon>
        <taxon>Pseudomonadota</taxon>
        <taxon>Gammaproteobacteria</taxon>
        <taxon>Moraxellales</taxon>
        <taxon>Moraxellaceae</taxon>
        <taxon>Acinetobacter</taxon>
    </lineage>
</organism>
<reference evidence="9 10" key="1">
    <citation type="submission" date="2019-10" db="EMBL/GenBank/DDBJ databases">
        <authorList>
            <person name="Karimi E."/>
        </authorList>
    </citation>
    <scope>NUCLEOTIDE SEQUENCE [LARGE SCALE GENOMIC DNA]</scope>
    <source>
        <strain evidence="9">Acinetobacter sp. 8BE</strain>
    </source>
</reference>
<evidence type="ECO:0000256" key="5">
    <source>
        <dbReference type="ARBA" id="ARBA00022989"/>
    </source>
</evidence>
<proteinExistence type="inferred from homology"/>
<dbReference type="RefSeq" id="WP_159725406.1">
    <property type="nucleotide sequence ID" value="NZ_LR732744.1"/>
</dbReference>
<feature type="transmembrane region" description="Helical" evidence="7">
    <location>
        <begin position="253"/>
        <end position="271"/>
    </location>
</feature>
<evidence type="ECO:0000256" key="1">
    <source>
        <dbReference type="ARBA" id="ARBA00004141"/>
    </source>
</evidence>
<feature type="transmembrane region" description="Helical" evidence="7">
    <location>
        <begin position="316"/>
        <end position="334"/>
    </location>
</feature>
<dbReference type="Pfam" id="PF00083">
    <property type="entry name" value="Sugar_tr"/>
    <property type="match status" value="1"/>
</dbReference>
<keyword evidence="6 7" id="KW-0472">Membrane</keyword>
<dbReference type="PROSITE" id="PS00217">
    <property type="entry name" value="SUGAR_TRANSPORT_2"/>
    <property type="match status" value="1"/>
</dbReference>
<dbReference type="CDD" id="cd17316">
    <property type="entry name" value="MFS_SV2_like"/>
    <property type="match status" value="1"/>
</dbReference>
<name>A0A653K5P8_9GAMM</name>
<feature type="transmembrane region" description="Helical" evidence="7">
    <location>
        <begin position="141"/>
        <end position="161"/>
    </location>
</feature>
<feature type="transmembrane region" description="Helical" evidence="7">
    <location>
        <begin position="84"/>
        <end position="102"/>
    </location>
</feature>
<evidence type="ECO:0000256" key="2">
    <source>
        <dbReference type="ARBA" id="ARBA00010992"/>
    </source>
</evidence>
<accession>A0A653K5P8</accession>
<dbReference type="InterPro" id="IPR020846">
    <property type="entry name" value="MFS_dom"/>
</dbReference>
<feature type="transmembrane region" description="Helical" evidence="7">
    <location>
        <begin position="340"/>
        <end position="365"/>
    </location>
</feature>
<dbReference type="SUPFAM" id="SSF103473">
    <property type="entry name" value="MFS general substrate transporter"/>
    <property type="match status" value="1"/>
</dbReference>
<dbReference type="GO" id="GO:0005886">
    <property type="term" value="C:plasma membrane"/>
    <property type="evidence" value="ECO:0007669"/>
    <property type="project" value="TreeGrafter"/>
</dbReference>
<feature type="domain" description="Major facilitator superfamily (MFS) profile" evidence="8">
    <location>
        <begin position="18"/>
        <end position="430"/>
    </location>
</feature>
<comment type="subcellular location">
    <subcellularLocation>
        <location evidence="1">Membrane</location>
        <topology evidence="1">Multi-pass membrane protein</topology>
    </subcellularLocation>
</comment>
<evidence type="ECO:0000256" key="4">
    <source>
        <dbReference type="ARBA" id="ARBA00022692"/>
    </source>
</evidence>
<dbReference type="PANTHER" id="PTHR23511">
    <property type="entry name" value="SYNAPTIC VESICLE GLYCOPROTEIN 2"/>
    <property type="match status" value="1"/>
</dbReference>
<feature type="transmembrane region" description="Helical" evidence="7">
    <location>
        <begin position="114"/>
        <end position="134"/>
    </location>
</feature>
<evidence type="ECO:0000313" key="10">
    <source>
        <dbReference type="Proteomes" id="UP000430404"/>
    </source>
</evidence>
<dbReference type="PANTHER" id="PTHR23511:SF34">
    <property type="entry name" value="SYNAPTIC VESICLE GLYCOPROTEIN 2"/>
    <property type="match status" value="1"/>
</dbReference>
<dbReference type="AlphaFoldDB" id="A0A653K5P8"/>
<gene>
    <name evidence="9" type="primary">ygcS</name>
    <name evidence="9" type="ORF">ACI8B_280134</name>
</gene>
<dbReference type="InterPro" id="IPR005828">
    <property type="entry name" value="MFS_sugar_transport-like"/>
</dbReference>
<keyword evidence="4 7" id="KW-0812">Transmembrane</keyword>
<dbReference type="InterPro" id="IPR036259">
    <property type="entry name" value="MFS_trans_sf"/>
</dbReference>
<feature type="transmembrane region" description="Helical" evidence="7">
    <location>
        <begin position="291"/>
        <end position="309"/>
    </location>
</feature>
<feature type="transmembrane region" description="Helical" evidence="7">
    <location>
        <begin position="52"/>
        <end position="72"/>
    </location>
</feature>
<dbReference type="EMBL" id="CABWKZ010000021">
    <property type="protein sequence ID" value="VXA56210.1"/>
    <property type="molecule type" value="Genomic_DNA"/>
</dbReference>
<evidence type="ECO:0000256" key="7">
    <source>
        <dbReference type="SAM" id="Phobius"/>
    </source>
</evidence>
<evidence type="ECO:0000256" key="6">
    <source>
        <dbReference type="ARBA" id="ARBA00023136"/>
    </source>
</evidence>
<sequence>MNTVNIDNVPLNKFHLKITALTFGAHLTDGYIIGLIGMVFTLITPLMQLDSFWQGAIGSAVLIGLFVGSLFFGFISDKLGRQKIFCISFILVLIGSIAQFYASTPLELFLCRVLMGIGLGGDYTVGHALLAEFLPKQSRGAILGSFSVVWTFGYVLATFIAKFVIDLDLGPDTWRYLLASTAIPAAIILIARIGTPESPRWLMQHGRKDEARAIVQKYFGAHVTIESETDQAAQQNSFSSIKLLFSQKYLKRTLFNCIFFTCIVMPYFAIYTFLPMILELMKLSNDFTTETILNLMLLLGAVIGIYCTYKFSRRGFLIYSFVLLSVSLLLITILPETLNWALVLLFAAFTMILSAVSNLVGVFPAESFPTEVRSSGIGIATAVSRFGSAASTFILPISLLQIGMTATMLLLVCILVFGTIISILWAPETKNLSLVEASEVDEIKTYTASKELR</sequence>
<dbReference type="GO" id="GO:0022857">
    <property type="term" value="F:transmembrane transporter activity"/>
    <property type="evidence" value="ECO:0007669"/>
    <property type="project" value="InterPro"/>
</dbReference>
<feature type="transmembrane region" description="Helical" evidence="7">
    <location>
        <begin position="173"/>
        <end position="194"/>
    </location>
</feature>
<dbReference type="Gene3D" id="1.20.1250.20">
    <property type="entry name" value="MFS general substrate transporter like domains"/>
    <property type="match status" value="1"/>
</dbReference>
<keyword evidence="3" id="KW-0813">Transport</keyword>
<evidence type="ECO:0000313" key="9">
    <source>
        <dbReference type="EMBL" id="VXA56210.1"/>
    </source>
</evidence>
<dbReference type="Proteomes" id="UP000430404">
    <property type="component" value="Unassembled WGS sequence"/>
</dbReference>
<evidence type="ECO:0000256" key="3">
    <source>
        <dbReference type="ARBA" id="ARBA00022448"/>
    </source>
</evidence>
<comment type="similarity">
    <text evidence="2">Belongs to the major facilitator superfamily. Sugar transporter (TC 2.A.1.1) family.</text>
</comment>
<feature type="transmembrane region" description="Helical" evidence="7">
    <location>
        <begin position="406"/>
        <end position="426"/>
    </location>
</feature>
<keyword evidence="5 7" id="KW-1133">Transmembrane helix</keyword>
<feature type="transmembrane region" description="Helical" evidence="7">
    <location>
        <begin position="21"/>
        <end position="46"/>
    </location>
</feature>
<dbReference type="InterPro" id="IPR005829">
    <property type="entry name" value="Sugar_transporter_CS"/>
</dbReference>
<dbReference type="PROSITE" id="PS50850">
    <property type="entry name" value="MFS"/>
    <property type="match status" value="1"/>
</dbReference>
<protein>
    <submittedName>
        <fullName evidence="9">Putative transporter</fullName>
    </submittedName>
</protein>
<evidence type="ECO:0000259" key="8">
    <source>
        <dbReference type="PROSITE" id="PS50850"/>
    </source>
</evidence>
<feature type="transmembrane region" description="Helical" evidence="7">
    <location>
        <begin position="377"/>
        <end position="400"/>
    </location>
</feature>